<evidence type="ECO:0000256" key="2">
    <source>
        <dbReference type="ARBA" id="ARBA00004609"/>
    </source>
</evidence>
<accession>M4T9S1</accession>
<keyword evidence="8" id="KW-0449">Lipoprotein</keyword>
<sequence>MSAQGRSAAAAVAALAQQATEIRTAFDENYPVAASTLAEQFKKAMQKAAYNTETPTAVAATKCEAPGATNRQTACGLPNVGKALCQAEICLCAKGNGGDAPTETHCGNGIAPTAADWNADTVKAAYQTIDTACTKAKTLSPTPEAVLGGFRRLLAKTKTIGTGGGVGIYIGIQAGQLDCQAGANIACIDLMKATTVTSDNAAIQIEWEVNTRSSKQTTRSTESRRGGEGNKKATSCDQKAGGSHIQHPGDSQTCGIPHASCHKKTGKSKHTGKNSTSQNT</sequence>
<feature type="compositionally biased region" description="Basic and acidic residues" evidence="9">
    <location>
        <begin position="221"/>
        <end position="231"/>
    </location>
</feature>
<keyword evidence="4" id="KW-0336">GPI-anchor</keyword>
<evidence type="ECO:0000259" key="10">
    <source>
        <dbReference type="Pfam" id="PF13206"/>
    </source>
</evidence>
<proteinExistence type="predicted"/>
<feature type="compositionally biased region" description="Basic residues" evidence="9">
    <location>
        <begin position="260"/>
        <end position="272"/>
    </location>
</feature>
<dbReference type="VEuPathDB" id="TriTrypDB:Tb427_000433400"/>
<comment type="subcellular location">
    <subcellularLocation>
        <location evidence="2">Cell membrane</location>
        <topology evidence="2">Lipid-anchor</topology>
        <topology evidence="2">GPI-anchor</topology>
    </subcellularLocation>
</comment>
<dbReference type="EMBL" id="KC612219">
    <property type="protein sequence ID" value="AGH59650.1"/>
    <property type="molecule type" value="Genomic_DNA"/>
</dbReference>
<dbReference type="InterPro" id="IPR025932">
    <property type="entry name" value="Trypano_VSG_B_N_dom"/>
</dbReference>
<reference evidence="11" key="1">
    <citation type="submission" date="2013-02" db="EMBL/GenBank/DDBJ databases">
        <authorList>
            <person name="Cross G.A.M."/>
            <person name="Kim H.-S."/>
            <person name="Wickstead B."/>
        </authorList>
    </citation>
    <scope>NUCLEOTIDE SEQUENCE</scope>
    <source>
        <strain evidence="11">Lister 427</strain>
    </source>
</reference>
<reference evidence="11" key="2">
    <citation type="journal article" date="2014" name="Mol. Biochem. Parasitol.">
        <title>Capturing the variant surface glycoprotein repertoire (the VSGnome) of Trypanosoma brucei Lister 427.</title>
        <authorList>
            <person name="Cross G.A."/>
            <person name="Kim H.S."/>
            <person name="Wickstead B."/>
        </authorList>
    </citation>
    <scope>NUCLEOTIDE SEQUENCE</scope>
    <source>
        <strain evidence="11">Lister 427</strain>
    </source>
</reference>
<evidence type="ECO:0000313" key="11">
    <source>
        <dbReference type="EMBL" id="AGH59650.1"/>
    </source>
</evidence>
<dbReference type="Pfam" id="PF13206">
    <property type="entry name" value="VSG_B"/>
    <property type="match status" value="1"/>
</dbReference>
<evidence type="ECO:0000256" key="4">
    <source>
        <dbReference type="ARBA" id="ARBA00022622"/>
    </source>
</evidence>
<organism evidence="11">
    <name type="scientific">Trypanosoma brucei</name>
    <dbReference type="NCBI Taxonomy" id="5691"/>
    <lineage>
        <taxon>Eukaryota</taxon>
        <taxon>Discoba</taxon>
        <taxon>Euglenozoa</taxon>
        <taxon>Kinetoplastea</taxon>
        <taxon>Metakinetoplastina</taxon>
        <taxon>Trypanosomatida</taxon>
        <taxon>Trypanosomatidae</taxon>
        <taxon>Trypanosoma</taxon>
    </lineage>
</organism>
<protein>
    <submittedName>
        <fullName evidence="11">Variant surface glycoprotein 3625</fullName>
    </submittedName>
</protein>
<evidence type="ECO:0000256" key="7">
    <source>
        <dbReference type="ARBA" id="ARBA00023180"/>
    </source>
</evidence>
<keyword evidence="3" id="KW-1003">Cell membrane</keyword>
<feature type="compositionally biased region" description="Polar residues" evidence="9">
    <location>
        <begin position="211"/>
        <end position="220"/>
    </location>
</feature>
<feature type="domain" description="Trypanosome variant surface glycoprotein B-type N-terminal" evidence="10">
    <location>
        <begin position="3"/>
        <end position="220"/>
    </location>
</feature>
<keyword evidence="6" id="KW-0472">Membrane</keyword>
<evidence type="ECO:0000256" key="1">
    <source>
        <dbReference type="ARBA" id="ARBA00002523"/>
    </source>
</evidence>
<evidence type="ECO:0000256" key="8">
    <source>
        <dbReference type="ARBA" id="ARBA00023288"/>
    </source>
</evidence>
<feature type="region of interest" description="Disordered" evidence="9">
    <location>
        <begin position="211"/>
        <end position="280"/>
    </location>
</feature>
<evidence type="ECO:0000256" key="9">
    <source>
        <dbReference type="SAM" id="MobiDB-lite"/>
    </source>
</evidence>
<dbReference type="GO" id="GO:0098552">
    <property type="term" value="C:side of membrane"/>
    <property type="evidence" value="ECO:0007669"/>
    <property type="project" value="UniProtKB-KW"/>
</dbReference>
<feature type="non-terminal residue" evidence="11">
    <location>
        <position position="1"/>
    </location>
</feature>
<dbReference type="GO" id="GO:0005886">
    <property type="term" value="C:plasma membrane"/>
    <property type="evidence" value="ECO:0007669"/>
    <property type="project" value="UniProtKB-SubCell"/>
</dbReference>
<keyword evidence="5" id="KW-0732">Signal</keyword>
<keyword evidence="7" id="KW-0325">Glycoprotein</keyword>
<evidence type="ECO:0000256" key="3">
    <source>
        <dbReference type="ARBA" id="ARBA00022475"/>
    </source>
</evidence>
<comment type="function">
    <text evidence="1">VSG forms a coat on the surface of the parasite. The trypanosome evades the immune response of the host by expressing a series of antigenically distinct VSGs from an estimated 1000 VSG genes.</text>
</comment>
<dbReference type="AlphaFoldDB" id="M4T9S1"/>
<evidence type="ECO:0000256" key="6">
    <source>
        <dbReference type="ARBA" id="ARBA00023136"/>
    </source>
</evidence>
<name>M4T9S1_9TRYP</name>
<dbReference type="VEuPathDB" id="TriTrypDB:Tb11.v5.0113"/>
<evidence type="ECO:0000256" key="5">
    <source>
        <dbReference type="ARBA" id="ARBA00022729"/>
    </source>
</evidence>